<dbReference type="EMBL" id="CM056744">
    <property type="protein sequence ID" value="KAJ8664236.1"/>
    <property type="molecule type" value="Genomic_DNA"/>
</dbReference>
<evidence type="ECO:0000313" key="2">
    <source>
        <dbReference type="Proteomes" id="UP001239111"/>
    </source>
</evidence>
<sequence length="147" mass="16672">MRMSTSGTNETLLKFSLMRSTIPVLHGREKPIPTLSGPYLIQDIIPRPADEPMLMSTPGPVKTIPLVSWLKPKSSAPMLRMSPCACPLEEQFRFNCYPRRCDQPSPYYMREEPIHKAPHPVLKFAILLSHPAFWAISNPGYHTETRG</sequence>
<organism evidence="1 2">
    <name type="scientific">Eretmocerus hayati</name>
    <dbReference type="NCBI Taxonomy" id="131215"/>
    <lineage>
        <taxon>Eukaryota</taxon>
        <taxon>Metazoa</taxon>
        <taxon>Ecdysozoa</taxon>
        <taxon>Arthropoda</taxon>
        <taxon>Hexapoda</taxon>
        <taxon>Insecta</taxon>
        <taxon>Pterygota</taxon>
        <taxon>Neoptera</taxon>
        <taxon>Endopterygota</taxon>
        <taxon>Hymenoptera</taxon>
        <taxon>Apocrita</taxon>
        <taxon>Proctotrupomorpha</taxon>
        <taxon>Chalcidoidea</taxon>
        <taxon>Aphelinidae</taxon>
        <taxon>Aphelininae</taxon>
        <taxon>Eretmocerus</taxon>
    </lineage>
</organism>
<gene>
    <name evidence="1" type="ORF">QAD02_005898</name>
</gene>
<name>A0ACC2MZY4_9HYME</name>
<proteinExistence type="predicted"/>
<comment type="caution">
    <text evidence="1">The sequence shown here is derived from an EMBL/GenBank/DDBJ whole genome shotgun (WGS) entry which is preliminary data.</text>
</comment>
<evidence type="ECO:0000313" key="1">
    <source>
        <dbReference type="EMBL" id="KAJ8664236.1"/>
    </source>
</evidence>
<dbReference type="Proteomes" id="UP001239111">
    <property type="component" value="Chromosome 4"/>
</dbReference>
<reference evidence="1" key="1">
    <citation type="submission" date="2023-04" db="EMBL/GenBank/DDBJ databases">
        <title>A chromosome-level genome assembly of the parasitoid wasp Eretmocerus hayati.</title>
        <authorList>
            <person name="Zhong Y."/>
            <person name="Liu S."/>
            <person name="Liu Y."/>
        </authorList>
    </citation>
    <scope>NUCLEOTIDE SEQUENCE</scope>
    <source>
        <strain evidence="1">ZJU_SS_LIU_2023</strain>
    </source>
</reference>
<keyword evidence="2" id="KW-1185">Reference proteome</keyword>
<accession>A0ACC2MZY4</accession>
<protein>
    <submittedName>
        <fullName evidence="1">Uncharacterized protein</fullName>
    </submittedName>
</protein>